<dbReference type="PANTHER" id="PTHR31942">
    <property type="entry name" value="MLO-LIKE PROTEIN 1"/>
    <property type="match status" value="1"/>
</dbReference>
<evidence type="ECO:0000313" key="11">
    <source>
        <dbReference type="EMBL" id="THU65986.1"/>
    </source>
</evidence>
<evidence type="ECO:0000256" key="5">
    <source>
        <dbReference type="ARBA" id="ARBA00022989"/>
    </source>
</evidence>
<comment type="similarity">
    <text evidence="2 8">Belongs to the MLO family.</text>
</comment>
<dbReference type="Pfam" id="PF03094">
    <property type="entry name" value="Mlo"/>
    <property type="match status" value="2"/>
</dbReference>
<dbReference type="GO" id="GO:0006952">
    <property type="term" value="P:defense response"/>
    <property type="evidence" value="ECO:0007669"/>
    <property type="project" value="UniProtKB-KW"/>
</dbReference>
<keyword evidence="8" id="KW-0112">Calmodulin-binding</keyword>
<keyword evidence="4 8" id="KW-0611">Plant defense</keyword>
<name>A0A4S8JUX1_MUSBA</name>
<evidence type="ECO:0000256" key="10">
    <source>
        <dbReference type="SAM" id="Phobius"/>
    </source>
</evidence>
<evidence type="ECO:0000256" key="4">
    <source>
        <dbReference type="ARBA" id="ARBA00022821"/>
    </source>
</evidence>
<evidence type="ECO:0000256" key="7">
    <source>
        <dbReference type="ARBA" id="ARBA00023265"/>
    </source>
</evidence>
<evidence type="ECO:0000256" key="8">
    <source>
        <dbReference type="RuleBase" id="RU280816"/>
    </source>
</evidence>
<accession>A0A4S8JUX1</accession>
<keyword evidence="6 8" id="KW-0472">Membrane</keyword>
<feature type="compositionally biased region" description="Polar residues" evidence="9">
    <location>
        <begin position="437"/>
        <end position="456"/>
    </location>
</feature>
<dbReference type="InterPro" id="IPR004326">
    <property type="entry name" value="Mlo"/>
</dbReference>
<feature type="transmembrane region" description="Helical" evidence="10">
    <location>
        <begin position="60"/>
        <end position="77"/>
    </location>
</feature>
<comment type="subcellular location">
    <subcellularLocation>
        <location evidence="1 8">Membrane</location>
        <topology evidence="1 8">Multi-pass membrane protein</topology>
    </subcellularLocation>
</comment>
<comment type="caution">
    <text evidence="11">The sequence shown here is derived from an EMBL/GenBank/DDBJ whole genome shotgun (WGS) entry which is preliminary data.</text>
</comment>
<feature type="transmembrane region" description="Helical" evidence="10">
    <location>
        <begin position="277"/>
        <end position="299"/>
    </location>
</feature>
<protein>
    <recommendedName>
        <fullName evidence="8">MLO-like protein</fullName>
    </recommendedName>
</protein>
<dbReference type="PANTHER" id="PTHR31942:SF89">
    <property type="entry name" value="MLO-LIKE PROTEIN 3"/>
    <property type="match status" value="1"/>
</dbReference>
<keyword evidence="3 8" id="KW-0812">Transmembrane</keyword>
<dbReference type="Proteomes" id="UP000317650">
    <property type="component" value="Chromosome 5"/>
</dbReference>
<feature type="transmembrane region" description="Helical" evidence="10">
    <location>
        <begin position="14"/>
        <end position="39"/>
    </location>
</feature>
<dbReference type="GO" id="GO:0016020">
    <property type="term" value="C:membrane"/>
    <property type="evidence" value="ECO:0007669"/>
    <property type="project" value="UniProtKB-SubCell"/>
</dbReference>
<keyword evidence="7 8" id="KW-0568">Pathogenesis-related protein</keyword>
<dbReference type="AlphaFoldDB" id="A0A4S8JUX1"/>
<evidence type="ECO:0000256" key="2">
    <source>
        <dbReference type="ARBA" id="ARBA00006574"/>
    </source>
</evidence>
<proteinExistence type="inferred from homology"/>
<evidence type="ECO:0000256" key="6">
    <source>
        <dbReference type="ARBA" id="ARBA00023136"/>
    </source>
</evidence>
<evidence type="ECO:0000256" key="3">
    <source>
        <dbReference type="ARBA" id="ARBA00022692"/>
    </source>
</evidence>
<evidence type="ECO:0000256" key="1">
    <source>
        <dbReference type="ARBA" id="ARBA00004141"/>
    </source>
</evidence>
<feature type="transmembrane region" description="Helical" evidence="10">
    <location>
        <begin position="125"/>
        <end position="146"/>
    </location>
</feature>
<dbReference type="EMBL" id="PYDT01000003">
    <property type="protein sequence ID" value="THU65986.1"/>
    <property type="molecule type" value="Genomic_DNA"/>
</dbReference>
<sequence>MESMEPSLQYTPTWAAAIIFLFAIAVSYILAQSISFAGNWFRSRQKIALSDAIDKLKEELMILGFLSLVLAVVQRPISHICVPVKAADYMLPCRRLHPKSISSAAGYCVDRGMISLVSQQGIHQLHIFIFVLAVVHVLCSMTTMILGRAKMRRWKAWEKETQTTEYHVANDPNRFRLTRETTFAKRHITVATSSSSMYLWIKCFFRQFYDSVNRVDYLTLRHGFIMAHFSRHTTFNFHEYTNRSLEDEFKTVLTISPPLWFLVVIFMLVDIHGWYSYFWLSFAPLITVLAVGTKLHVIVARMAVKLDRENIVITGAPPVQPNDDFFWFGNPRLILFLLHLAFFQNAFELTFFIWIWYEFGLKSCYHENFGITIARVTLAVVVQFLCSYITLPMYALVTQMGSEFKRSMFGERTKTVLRRWHDDVRVRRKKQHPYRSPPSTVSHQQPEISTQITSSA</sequence>
<dbReference type="GO" id="GO:0005516">
    <property type="term" value="F:calmodulin binding"/>
    <property type="evidence" value="ECO:0007669"/>
    <property type="project" value="UniProtKB-KW"/>
</dbReference>
<comment type="domain">
    <text evidence="8">The C-terminus contains a calmodulin-binding domain, which binds calmodulin in a calcium-dependent fashion.</text>
</comment>
<comment type="function">
    <text evidence="8">May be involved in modulation of pathogen defense and leaf cell death.</text>
</comment>
<gene>
    <name evidence="8" type="primary">MLO</name>
    <name evidence="11" type="ORF">C4D60_Mb05t09430</name>
</gene>
<feature type="transmembrane region" description="Helical" evidence="10">
    <location>
        <begin position="369"/>
        <end position="397"/>
    </location>
</feature>
<keyword evidence="5 8" id="KW-1133">Transmembrane helix</keyword>
<evidence type="ECO:0000256" key="9">
    <source>
        <dbReference type="SAM" id="MobiDB-lite"/>
    </source>
</evidence>
<dbReference type="STRING" id="52838.A0A4S8JUX1"/>
<keyword evidence="12" id="KW-1185">Reference proteome</keyword>
<organism evidence="11 12">
    <name type="scientific">Musa balbisiana</name>
    <name type="common">Banana</name>
    <dbReference type="NCBI Taxonomy" id="52838"/>
    <lineage>
        <taxon>Eukaryota</taxon>
        <taxon>Viridiplantae</taxon>
        <taxon>Streptophyta</taxon>
        <taxon>Embryophyta</taxon>
        <taxon>Tracheophyta</taxon>
        <taxon>Spermatophyta</taxon>
        <taxon>Magnoliopsida</taxon>
        <taxon>Liliopsida</taxon>
        <taxon>Zingiberales</taxon>
        <taxon>Musaceae</taxon>
        <taxon>Musa</taxon>
    </lineage>
</organism>
<reference evidence="11 12" key="1">
    <citation type="journal article" date="2019" name="Nat. Plants">
        <title>Genome sequencing of Musa balbisiana reveals subgenome evolution and function divergence in polyploid bananas.</title>
        <authorList>
            <person name="Yao X."/>
        </authorList>
    </citation>
    <scope>NUCLEOTIDE SEQUENCE [LARGE SCALE GENOMIC DNA]</scope>
    <source>
        <strain evidence="12">cv. DH-PKW</strain>
        <tissue evidence="11">Leaves</tissue>
    </source>
</reference>
<evidence type="ECO:0000313" key="12">
    <source>
        <dbReference type="Proteomes" id="UP000317650"/>
    </source>
</evidence>
<feature type="transmembrane region" description="Helical" evidence="10">
    <location>
        <begin position="252"/>
        <end position="271"/>
    </location>
</feature>
<feature type="transmembrane region" description="Helical" evidence="10">
    <location>
        <begin position="333"/>
        <end position="357"/>
    </location>
</feature>
<feature type="region of interest" description="Disordered" evidence="9">
    <location>
        <begin position="430"/>
        <end position="456"/>
    </location>
</feature>